<evidence type="ECO:0000313" key="8">
    <source>
        <dbReference type="EMBL" id="AUN94999.1"/>
    </source>
</evidence>
<dbReference type="OrthoDB" id="8524807at2"/>
<evidence type="ECO:0000256" key="3">
    <source>
        <dbReference type="ARBA" id="ARBA00022692"/>
    </source>
</evidence>
<organism evidence="8 9">
    <name type="scientific">Pseudazoarcus pumilus</name>
    <dbReference type="NCBI Taxonomy" id="2067960"/>
    <lineage>
        <taxon>Bacteria</taxon>
        <taxon>Pseudomonadati</taxon>
        <taxon>Pseudomonadota</taxon>
        <taxon>Betaproteobacteria</taxon>
        <taxon>Rhodocyclales</taxon>
        <taxon>Zoogloeaceae</taxon>
        <taxon>Pseudazoarcus</taxon>
    </lineage>
</organism>
<feature type="transmembrane region" description="Helical" evidence="6">
    <location>
        <begin position="215"/>
        <end position="243"/>
    </location>
</feature>
<dbReference type="InterPro" id="IPR050930">
    <property type="entry name" value="MFS_Vesicular_Transporter"/>
</dbReference>
<evidence type="ECO:0000256" key="1">
    <source>
        <dbReference type="ARBA" id="ARBA00004141"/>
    </source>
</evidence>
<sequence>MTAPAASSTPLFATALPPATIAALLFALMLPVTAMVPVLPALTVERHPDLGDIARHAFMSANMVGALLAAPLAGWLADRSGRRTALIVSALALNAASLFALAGEHAYGVVLTLRFIEGCAHISALSLLMTLAADHARQDRLGGTMGGVGAAIGLGVAAGAPLGGWIGAHDAALVPFAGGALAAALALAAACVLRDATAAPRERRSPFAAVRQQRALAIPYVFAFVDRLTVGFIVSTLTLYMAVVLELGPARIGAAMAAFLVPFSLLTWPAGRLCRHVDAFALMLVGSVLYGAFLIALPLAGRDALLPLMAAGGVVGAAMYAPSLVLTAALAPDGARATTLAGFNIAGSAGFALGPLLAGSLVAWLRATGIDPYVPVFVVFGLFEIVLALALLPLWRRQRLPPALAGTPEPS</sequence>
<comment type="subcellular location">
    <subcellularLocation>
        <location evidence="1">Membrane</location>
        <topology evidence="1">Multi-pass membrane protein</topology>
    </subcellularLocation>
</comment>
<feature type="transmembrane region" description="Helical" evidence="6">
    <location>
        <begin position="373"/>
        <end position="395"/>
    </location>
</feature>
<dbReference type="KEGG" id="atw:C0099_08665"/>
<dbReference type="Gene3D" id="1.20.1250.20">
    <property type="entry name" value="MFS general substrate transporter like domains"/>
    <property type="match status" value="2"/>
</dbReference>
<gene>
    <name evidence="8" type="ORF">C0099_08665</name>
</gene>
<dbReference type="GO" id="GO:0022857">
    <property type="term" value="F:transmembrane transporter activity"/>
    <property type="evidence" value="ECO:0007669"/>
    <property type="project" value="InterPro"/>
</dbReference>
<feature type="transmembrane region" description="Helical" evidence="6">
    <location>
        <begin position="172"/>
        <end position="194"/>
    </location>
</feature>
<dbReference type="Proteomes" id="UP000242205">
    <property type="component" value="Chromosome"/>
</dbReference>
<feature type="transmembrane region" description="Helical" evidence="6">
    <location>
        <begin position="280"/>
        <end position="300"/>
    </location>
</feature>
<keyword evidence="9" id="KW-1185">Reference proteome</keyword>
<dbReference type="AlphaFoldDB" id="A0A2I6S6X9"/>
<evidence type="ECO:0000256" key="2">
    <source>
        <dbReference type="ARBA" id="ARBA00022448"/>
    </source>
</evidence>
<evidence type="ECO:0000256" key="6">
    <source>
        <dbReference type="SAM" id="Phobius"/>
    </source>
</evidence>
<feature type="transmembrane region" description="Helical" evidence="6">
    <location>
        <begin position="84"/>
        <end position="103"/>
    </location>
</feature>
<dbReference type="PROSITE" id="PS50850">
    <property type="entry name" value="MFS"/>
    <property type="match status" value="1"/>
</dbReference>
<feature type="transmembrane region" description="Helical" evidence="6">
    <location>
        <begin position="145"/>
        <end position="166"/>
    </location>
</feature>
<name>A0A2I6S6X9_9RHOO</name>
<reference evidence="8 9" key="1">
    <citation type="submission" date="2018-01" db="EMBL/GenBank/DDBJ databases">
        <authorList>
            <person name="Fu G.-Y."/>
        </authorList>
    </citation>
    <scope>NUCLEOTIDE SEQUENCE [LARGE SCALE GENOMIC DNA]</scope>
    <source>
        <strain evidence="8 9">SY39</strain>
    </source>
</reference>
<feature type="transmembrane region" description="Helical" evidence="6">
    <location>
        <begin position="343"/>
        <end position="367"/>
    </location>
</feature>
<keyword evidence="4 6" id="KW-1133">Transmembrane helix</keyword>
<dbReference type="Pfam" id="PF07690">
    <property type="entry name" value="MFS_1"/>
    <property type="match status" value="1"/>
</dbReference>
<dbReference type="RefSeq" id="WP_102247065.1">
    <property type="nucleotide sequence ID" value="NZ_CP025682.1"/>
</dbReference>
<keyword evidence="5 6" id="KW-0472">Membrane</keyword>
<feature type="transmembrane region" description="Helical" evidence="6">
    <location>
        <begin position="249"/>
        <end position="268"/>
    </location>
</feature>
<dbReference type="PANTHER" id="PTHR23506:SF23">
    <property type="entry name" value="GH10249P"/>
    <property type="match status" value="1"/>
</dbReference>
<evidence type="ECO:0000256" key="5">
    <source>
        <dbReference type="ARBA" id="ARBA00023136"/>
    </source>
</evidence>
<dbReference type="PRINTS" id="PR01035">
    <property type="entry name" value="TCRTETA"/>
</dbReference>
<feature type="transmembrane region" description="Helical" evidence="6">
    <location>
        <begin position="115"/>
        <end position="133"/>
    </location>
</feature>
<feature type="transmembrane region" description="Helical" evidence="6">
    <location>
        <begin position="306"/>
        <end position="331"/>
    </location>
</feature>
<dbReference type="GO" id="GO:0016020">
    <property type="term" value="C:membrane"/>
    <property type="evidence" value="ECO:0007669"/>
    <property type="project" value="UniProtKB-SubCell"/>
</dbReference>
<dbReference type="InterPro" id="IPR036259">
    <property type="entry name" value="MFS_trans_sf"/>
</dbReference>
<dbReference type="InterPro" id="IPR001958">
    <property type="entry name" value="Tet-R_TetA/multi-R_MdtG-like"/>
</dbReference>
<protein>
    <submittedName>
        <fullName evidence="8">MFS transporter</fullName>
    </submittedName>
</protein>
<keyword evidence="2" id="KW-0813">Transport</keyword>
<dbReference type="InterPro" id="IPR011701">
    <property type="entry name" value="MFS"/>
</dbReference>
<dbReference type="PANTHER" id="PTHR23506">
    <property type="entry name" value="GH10249P"/>
    <property type="match status" value="1"/>
</dbReference>
<evidence type="ECO:0000256" key="4">
    <source>
        <dbReference type="ARBA" id="ARBA00022989"/>
    </source>
</evidence>
<proteinExistence type="predicted"/>
<feature type="domain" description="Major facilitator superfamily (MFS) profile" evidence="7">
    <location>
        <begin position="15"/>
        <end position="399"/>
    </location>
</feature>
<evidence type="ECO:0000313" key="9">
    <source>
        <dbReference type="Proteomes" id="UP000242205"/>
    </source>
</evidence>
<evidence type="ECO:0000259" key="7">
    <source>
        <dbReference type="PROSITE" id="PS50850"/>
    </source>
</evidence>
<accession>A0A2I6S6X9</accession>
<dbReference type="SUPFAM" id="SSF103473">
    <property type="entry name" value="MFS general substrate transporter"/>
    <property type="match status" value="1"/>
</dbReference>
<dbReference type="EMBL" id="CP025682">
    <property type="protein sequence ID" value="AUN94999.1"/>
    <property type="molecule type" value="Genomic_DNA"/>
</dbReference>
<dbReference type="InterPro" id="IPR020846">
    <property type="entry name" value="MFS_dom"/>
</dbReference>
<keyword evidence="3 6" id="KW-0812">Transmembrane</keyword>
<feature type="transmembrane region" description="Helical" evidence="6">
    <location>
        <begin position="58"/>
        <end position="77"/>
    </location>
</feature>